<evidence type="ECO:0000313" key="2">
    <source>
        <dbReference type="EMBL" id="CAD9410670.1"/>
    </source>
</evidence>
<gene>
    <name evidence="2" type="ORF">FPAR1323_LOCUS7333</name>
</gene>
<feature type="region of interest" description="Disordered" evidence="1">
    <location>
        <begin position="747"/>
        <end position="811"/>
    </location>
</feature>
<accession>A0A7S2C0D1</accession>
<organism evidence="2">
    <name type="scientific">Florenciella parvula</name>
    <dbReference type="NCBI Taxonomy" id="236787"/>
    <lineage>
        <taxon>Eukaryota</taxon>
        <taxon>Sar</taxon>
        <taxon>Stramenopiles</taxon>
        <taxon>Ochrophyta</taxon>
        <taxon>Dictyochophyceae</taxon>
        <taxon>Florenciellales</taxon>
        <taxon>Florenciella</taxon>
    </lineage>
</organism>
<dbReference type="EMBL" id="HBGT01013645">
    <property type="protein sequence ID" value="CAD9410670.1"/>
    <property type="molecule type" value="Transcribed_RNA"/>
</dbReference>
<protein>
    <submittedName>
        <fullName evidence="2">Uncharacterized protein</fullName>
    </submittedName>
</protein>
<feature type="compositionally biased region" description="Low complexity" evidence="1">
    <location>
        <begin position="116"/>
        <end position="128"/>
    </location>
</feature>
<evidence type="ECO:0000256" key="1">
    <source>
        <dbReference type="SAM" id="MobiDB-lite"/>
    </source>
</evidence>
<proteinExistence type="predicted"/>
<feature type="region of interest" description="Disordered" evidence="1">
    <location>
        <begin position="106"/>
        <end position="128"/>
    </location>
</feature>
<feature type="compositionally biased region" description="Polar residues" evidence="1">
    <location>
        <begin position="783"/>
        <end position="792"/>
    </location>
</feature>
<sequence>MQAAAAAVEKAEGGEGAGVGGNTALALTMASEGADALEYSQSMDANALAGVGGMGIERQTTEQIMAAATAATSDDGATTATSETEKMLAAAGVAKPSLKDVAVSVEKEEGPMTKQTPAGGTPAPKPGLTKQSTLALLNSTAKTMDVDEDGKPKASATEILKGVAAERAEAEKAEAEKLRNDPSAIQKALAKSFQETQVTNDEATTQLKFAAAEEANSATMAAKMGLTQEQIEMERANGTTAGMADYGYGGEDDAVYQSTKCTTGGNRRDKKPPETISRAGFLATRSSKPGGLGSFHLSQAHVALLANTRRIERGPYLMNTNGELLTDRKGRLILRADALKLLSKNMNPITQRKSASAREKEKKLKRTLAEVHGIKSEAEIERVVEFNNNENKQREGFKSTRQRINELARPEIQKDSGLDPELYLLGKDVMKRAKNFTKLDDAINCTFKPKVGKKWAEGGPKDDDEEKDEDNNFIKRQDAWFRETRAEMDMRRGKEAYDAGLNRKICPNCVQADGKLVYQAYDEFLEKRDSCSVCSSKYVNQNSWSKVAKGFFKQQDEFEVIKESNLKEAEKKYITDVCDPRKVMKTEFNEATGKFVKQPLFATYASEAEKEFLWQSYNSRTAADVDRRRSDQELWADKRMGSAKLMDPNCTFTPDLKDLSENNAPHLQGMHERITQFSFEDRMEEDVRRRLATQQARDDLAVKKEDKPTHLGGNGLLYEYRIDKSHVPEIMDWDANAEPALEKARKNGRAEAKGVGFDPISSGPSGRYSTEAKDSMANGVGHYQTNRSFSRSNGGGGAQAKAGGDPTDHYFDEAFSGVAEEKGGF</sequence>
<dbReference type="AlphaFoldDB" id="A0A7S2C0D1"/>
<feature type="region of interest" description="Disordered" evidence="1">
    <location>
        <begin position="1"/>
        <end position="21"/>
    </location>
</feature>
<name>A0A7S2C0D1_9STRA</name>
<reference evidence="2" key="1">
    <citation type="submission" date="2021-01" db="EMBL/GenBank/DDBJ databases">
        <authorList>
            <person name="Corre E."/>
            <person name="Pelletier E."/>
            <person name="Niang G."/>
            <person name="Scheremetjew M."/>
            <person name="Finn R."/>
            <person name="Kale V."/>
            <person name="Holt S."/>
            <person name="Cochrane G."/>
            <person name="Meng A."/>
            <person name="Brown T."/>
            <person name="Cohen L."/>
        </authorList>
    </citation>
    <scope>NUCLEOTIDE SEQUENCE</scope>
    <source>
        <strain evidence="2">RCC1693</strain>
    </source>
</reference>